<protein>
    <submittedName>
        <fullName evidence="3">Terminase large subunit</fullName>
    </submittedName>
</protein>
<dbReference type="PANTHER" id="PTHR41287:SF1">
    <property type="entry name" value="PROTEIN YMFN"/>
    <property type="match status" value="1"/>
</dbReference>
<evidence type="ECO:0000259" key="1">
    <source>
        <dbReference type="Pfam" id="PF03354"/>
    </source>
</evidence>
<evidence type="ECO:0000313" key="4">
    <source>
        <dbReference type="Proteomes" id="UP001172743"/>
    </source>
</evidence>
<dbReference type="InterPro" id="IPR005021">
    <property type="entry name" value="Terminase_largesu-like"/>
</dbReference>
<dbReference type="InterPro" id="IPR046462">
    <property type="entry name" value="TerL_nuclease"/>
</dbReference>
<dbReference type="InterPro" id="IPR027417">
    <property type="entry name" value="P-loop_NTPase"/>
</dbReference>
<name>A0ABT8GN97_9BACL</name>
<dbReference type="Pfam" id="PF20441">
    <property type="entry name" value="TerL_nuclease"/>
    <property type="match status" value="1"/>
</dbReference>
<reference evidence="3" key="1">
    <citation type="submission" date="2023-07" db="EMBL/GenBank/DDBJ databases">
        <title>Ureibacillus sp. isolated from freshwater well.</title>
        <authorList>
            <person name="Kirdat K."/>
            <person name="Bhatt A."/>
            <person name="Teware R."/>
            <person name="Bhavsar Y."/>
            <person name="Yadav A."/>
        </authorList>
    </citation>
    <scope>NUCLEOTIDE SEQUENCE</scope>
    <source>
        <strain evidence="3">BA0131</strain>
    </source>
</reference>
<comment type="caution">
    <text evidence="3">The sequence shown here is derived from an EMBL/GenBank/DDBJ whole genome shotgun (WGS) entry which is preliminary data.</text>
</comment>
<gene>
    <name evidence="3" type="ORF">QYB95_04990</name>
</gene>
<dbReference type="Pfam" id="PF03354">
    <property type="entry name" value="TerL_ATPase"/>
    <property type="match status" value="1"/>
</dbReference>
<dbReference type="InterPro" id="IPR046461">
    <property type="entry name" value="TerL_ATPase"/>
</dbReference>
<feature type="domain" description="Terminase large subunit-like ATPase" evidence="1">
    <location>
        <begin position="84"/>
        <end position="248"/>
    </location>
</feature>
<sequence length="590" mass="68539">MENHKPKAYIYAEKVINKEIQAPLQVRKACENFIEEFDVKQHQDNFRFKWSYEMEQDLDEILKLINFAEGLKQGECVFDHLLLWQFFALQNIFVWVEKENEANRRIQRAVLCIAKKSGKTFICSLVNLISFFLSPSNANFFCASNTGQQAKLLVEQLGKIIKASPKLLPHFTVMERYIRFEPKNIKLEYMNGDANTAHGRIITVGVLDEVGADNESEKMNEAIESSQYNVRNKLSLRISTAYPIVNGVNYFKSVCDDVYRNTFGEIDNERLFGLLYYIDNPNSKEIVDGKEIERWENPNHWCESCPLLAEFPSELEGLINDYKTKKGTNAEFDFKVLNLNLWLSENYTNENMFTNEFDLEKGRCEDIQDLEWWRGKKQVFFGVDMAREGTDNSALCMLWYDHKERIYYSKHWVFYPTALGAEKHKNEGLNYPIYAKQGYAIPCGNKSIDYDFIEDFIVDLVTDYQLEVASIAFDRTFATEMMDNLAERVYQEAPSVDVPQGPRVLGATVVDIQRAILDGRFKYAPNPLMRAAFLNGVVFMRGGRPWVDKTDKLRTKIDSLVATINAVKLAMMFREENRFYDEDFSHVVEL</sequence>
<feature type="domain" description="Terminase large subunit-like endonuclease" evidence="2">
    <location>
        <begin position="297"/>
        <end position="572"/>
    </location>
</feature>
<keyword evidence="4" id="KW-1185">Reference proteome</keyword>
<dbReference type="Gene3D" id="3.40.50.300">
    <property type="entry name" value="P-loop containing nucleotide triphosphate hydrolases"/>
    <property type="match status" value="1"/>
</dbReference>
<proteinExistence type="predicted"/>
<evidence type="ECO:0000313" key="3">
    <source>
        <dbReference type="EMBL" id="MDN4492887.1"/>
    </source>
</evidence>
<dbReference type="RefSeq" id="WP_301137118.1">
    <property type="nucleotide sequence ID" value="NZ_JAUHTQ010000003.1"/>
</dbReference>
<accession>A0ABT8GN97</accession>
<evidence type="ECO:0000259" key="2">
    <source>
        <dbReference type="Pfam" id="PF20441"/>
    </source>
</evidence>
<dbReference type="EMBL" id="JAUHTQ010000003">
    <property type="protein sequence ID" value="MDN4492887.1"/>
    <property type="molecule type" value="Genomic_DNA"/>
</dbReference>
<dbReference type="PANTHER" id="PTHR41287">
    <property type="match status" value="1"/>
</dbReference>
<organism evidence="3 4">
    <name type="scientific">Ureibacillus aquaedulcis</name>
    <dbReference type="NCBI Taxonomy" id="3058421"/>
    <lineage>
        <taxon>Bacteria</taxon>
        <taxon>Bacillati</taxon>
        <taxon>Bacillota</taxon>
        <taxon>Bacilli</taxon>
        <taxon>Bacillales</taxon>
        <taxon>Caryophanaceae</taxon>
        <taxon>Ureibacillus</taxon>
    </lineage>
</organism>
<dbReference type="Proteomes" id="UP001172743">
    <property type="component" value="Unassembled WGS sequence"/>
</dbReference>